<geneLocation type="chloroplast" evidence="7"/>
<proteinExistence type="inferred from homology"/>
<dbReference type="Pfam" id="PF00380">
    <property type="entry name" value="Ribosomal_S9"/>
    <property type="match status" value="1"/>
</dbReference>
<dbReference type="GeneID" id="22160444"/>
<keyword evidence="7" id="KW-0150">Chloroplast</keyword>
<dbReference type="GO" id="GO:0015935">
    <property type="term" value="C:small ribosomal subunit"/>
    <property type="evidence" value="ECO:0007669"/>
    <property type="project" value="TreeGrafter"/>
</dbReference>
<dbReference type="HAMAP" id="MF_00532_B">
    <property type="entry name" value="Ribosomal_uS9_B"/>
    <property type="match status" value="1"/>
</dbReference>
<evidence type="ECO:0000256" key="2">
    <source>
        <dbReference type="ARBA" id="ARBA00022980"/>
    </source>
</evidence>
<dbReference type="InterPro" id="IPR023035">
    <property type="entry name" value="Ribosomal_uS9_bac/plastid"/>
</dbReference>
<dbReference type="EMBL" id="KM462880">
    <property type="protein sequence ID" value="AIT95056.1"/>
    <property type="molecule type" value="Genomic_DNA"/>
</dbReference>
<dbReference type="NCBIfam" id="NF001099">
    <property type="entry name" value="PRK00132.1"/>
    <property type="match status" value="1"/>
</dbReference>
<dbReference type="GO" id="GO:0006412">
    <property type="term" value="P:translation"/>
    <property type="evidence" value="ECO:0007669"/>
    <property type="project" value="UniProtKB-UniRule"/>
</dbReference>
<comment type="subcellular location">
    <subcellularLocation>
        <location evidence="5">Plastid</location>
        <location evidence="5">Chloroplast</location>
    </subcellularLocation>
</comment>
<gene>
    <name evidence="5 7" type="primary">rps9</name>
</gene>
<dbReference type="FunFam" id="3.30.230.10:FF:000001">
    <property type="entry name" value="30S ribosomal protein S9"/>
    <property type="match status" value="1"/>
</dbReference>
<comment type="similarity">
    <text evidence="1 5 6">Belongs to the universal ribosomal protein uS9 family.</text>
</comment>
<organism evidence="7">
    <name type="scientific">Binuclearia lauterbornii</name>
    <dbReference type="NCBI Taxonomy" id="3087189"/>
    <lineage>
        <taxon>Eukaryota</taxon>
        <taxon>Viridiplantae</taxon>
        <taxon>Chlorophyta</taxon>
        <taxon>core chlorophytes</taxon>
        <taxon>Trebouxiophyceae</taxon>
        <taxon>Chlorellales</taxon>
        <taxon>Oocystaceae</taxon>
        <taxon>Oocystaceae incertae sedis</taxon>
        <taxon>Binuclearia</taxon>
    </lineage>
</organism>
<evidence type="ECO:0000256" key="5">
    <source>
        <dbReference type="HAMAP-Rule" id="MF_00532"/>
    </source>
</evidence>
<dbReference type="SUPFAM" id="SSF54211">
    <property type="entry name" value="Ribosomal protein S5 domain 2-like"/>
    <property type="match status" value="1"/>
</dbReference>
<dbReference type="AlphaFoldDB" id="A0A097KPE8"/>
<evidence type="ECO:0000256" key="1">
    <source>
        <dbReference type="ARBA" id="ARBA00005251"/>
    </source>
</evidence>
<evidence type="ECO:0000256" key="6">
    <source>
        <dbReference type="RuleBase" id="RU003815"/>
    </source>
</evidence>
<dbReference type="GO" id="GO:0003723">
    <property type="term" value="F:RNA binding"/>
    <property type="evidence" value="ECO:0007669"/>
    <property type="project" value="TreeGrafter"/>
</dbReference>
<dbReference type="Gene3D" id="3.30.230.10">
    <property type="match status" value="1"/>
</dbReference>
<evidence type="ECO:0000256" key="3">
    <source>
        <dbReference type="ARBA" id="ARBA00023274"/>
    </source>
</evidence>
<accession>A0A097KPE8</accession>
<dbReference type="GO" id="GO:0003735">
    <property type="term" value="F:structural constituent of ribosome"/>
    <property type="evidence" value="ECO:0007669"/>
    <property type="project" value="InterPro"/>
</dbReference>
<keyword evidence="7" id="KW-0934">Plastid</keyword>
<dbReference type="InterPro" id="IPR014721">
    <property type="entry name" value="Ribsml_uS5_D2-typ_fold_subgr"/>
</dbReference>
<keyword evidence="2 5" id="KW-0689">Ribosomal protein</keyword>
<keyword evidence="3 5" id="KW-0687">Ribonucleoprotein</keyword>
<sequence>MLSETNRILALGTGRRKSAVAQIKISSGKGEFIINGKSSISYMQENPSFLLSMQAPLDLLGLQKNYDIIVKVQGGGLSGQAEAIRLGVARALCLLEPSYRSSLKVKGYLTRDARCKERKKYGLKKARKAPQFSKR</sequence>
<dbReference type="PANTHER" id="PTHR21569">
    <property type="entry name" value="RIBOSOMAL PROTEIN S9"/>
    <property type="match status" value="1"/>
</dbReference>
<evidence type="ECO:0000313" key="7">
    <source>
        <dbReference type="EMBL" id="AIT95056.1"/>
    </source>
</evidence>
<dbReference type="PROSITE" id="PS00360">
    <property type="entry name" value="RIBOSOMAL_S9"/>
    <property type="match status" value="1"/>
</dbReference>
<dbReference type="InterPro" id="IPR020574">
    <property type="entry name" value="Ribosomal_uS9_CS"/>
</dbReference>
<reference evidence="7" key="1">
    <citation type="journal article" date="2014" name="BMC Evol. Biol.">
        <title>Chloroplast phylogenomic analysis resolves deep-level relationships within the green algal class Trebouxiophyceae.</title>
        <authorList>
            <person name="Lemieux C."/>
            <person name="Otis C."/>
            <person name="Turmel M."/>
        </authorList>
    </citation>
    <scope>NUCLEOTIDE SEQUENCE</scope>
</reference>
<protein>
    <recommendedName>
        <fullName evidence="4 5">Small ribosomal subunit protein uS9c</fullName>
    </recommendedName>
</protein>
<dbReference type="InterPro" id="IPR020568">
    <property type="entry name" value="Ribosomal_Su5_D2-typ_SF"/>
</dbReference>
<dbReference type="RefSeq" id="YP_009106235.1">
    <property type="nucleotide sequence ID" value="NC_025541.1"/>
</dbReference>
<name>A0A097KPE8_9CHLO</name>
<dbReference type="PANTHER" id="PTHR21569:SF1">
    <property type="entry name" value="SMALL RIBOSOMAL SUBUNIT PROTEIN US9M"/>
    <property type="match status" value="1"/>
</dbReference>
<evidence type="ECO:0000256" key="4">
    <source>
        <dbReference type="ARBA" id="ARBA00035152"/>
    </source>
</evidence>
<dbReference type="GO" id="GO:0009507">
    <property type="term" value="C:chloroplast"/>
    <property type="evidence" value="ECO:0007669"/>
    <property type="project" value="UniProtKB-SubCell"/>
</dbReference>
<dbReference type="InterPro" id="IPR000754">
    <property type="entry name" value="Ribosomal_uS9"/>
</dbReference>